<dbReference type="GO" id="GO:0008270">
    <property type="term" value="F:zinc ion binding"/>
    <property type="evidence" value="ECO:0007669"/>
    <property type="project" value="UniProtKB-KW"/>
</dbReference>
<comment type="caution">
    <text evidence="7">The sequence shown here is derived from an EMBL/GenBank/DDBJ whole genome shotgun (WGS) entry which is preliminary data.</text>
</comment>
<evidence type="ECO:0000256" key="3">
    <source>
        <dbReference type="ARBA" id="ARBA00022833"/>
    </source>
</evidence>
<dbReference type="Pfam" id="PF08238">
    <property type="entry name" value="Sel1"/>
    <property type="match status" value="2"/>
</dbReference>
<evidence type="ECO:0000313" key="8">
    <source>
        <dbReference type="Proteomes" id="UP000266841"/>
    </source>
</evidence>
<evidence type="ECO:0000256" key="4">
    <source>
        <dbReference type="ARBA" id="ARBA00038101"/>
    </source>
</evidence>
<dbReference type="Gene3D" id="1.25.40.10">
    <property type="entry name" value="Tetratricopeptide repeat domain"/>
    <property type="match status" value="1"/>
</dbReference>
<evidence type="ECO:0000256" key="2">
    <source>
        <dbReference type="ARBA" id="ARBA00022771"/>
    </source>
</evidence>
<dbReference type="eggNOG" id="ENOG502RZ2E">
    <property type="taxonomic scope" value="Eukaryota"/>
</dbReference>
<evidence type="ECO:0000256" key="1">
    <source>
        <dbReference type="ARBA" id="ARBA00022723"/>
    </source>
</evidence>
<keyword evidence="3" id="KW-0862">Zinc</keyword>
<dbReference type="InterPro" id="IPR050767">
    <property type="entry name" value="Sel1_AlgK"/>
</dbReference>
<gene>
    <name evidence="7" type="ORF">THAOC_34661</name>
</gene>
<sequence length="323" mass="35959">MKCVPVVDDGIEVCANCGKLGSGDTVKLKNCTACRLVKYCGVDCQRAHRKQHKKACKQRVAELKDEQLYSQGHERPEGDFCPICTLPIPLPMGSHSGFNSCCMKKICNGCHIAAQKRGMRGCPFCRLPLPKNDADKLAMIQARVGKKDPEATLFLGYRYYFGGLGLQTDKRKAAEVWGEAAELGSIDALYNLGNAYCDGNGVEQDIVMAVKFYAKAAVQGHVESRNHLGCHEVQRGNYDRACRHFLISAKVGDNDSLENIKKMFMKGVATKDQYMEALKGYQDAVEEMKSHDRDEAKRIGYYGKLEECKIALELARLREQGDE</sequence>
<dbReference type="OrthoDB" id="193263at2759"/>
<dbReference type="Gene3D" id="6.10.140.2220">
    <property type="match status" value="1"/>
</dbReference>
<dbReference type="Proteomes" id="UP000266841">
    <property type="component" value="Unassembled WGS sequence"/>
</dbReference>
<keyword evidence="1" id="KW-0479">Metal-binding</keyword>
<dbReference type="InterPro" id="IPR006597">
    <property type="entry name" value="Sel1-like"/>
</dbReference>
<dbReference type="SMART" id="SM00671">
    <property type="entry name" value="SEL1"/>
    <property type="match status" value="2"/>
</dbReference>
<dbReference type="InterPro" id="IPR002893">
    <property type="entry name" value="Znf_MYND"/>
</dbReference>
<feature type="domain" description="MYND-type" evidence="6">
    <location>
        <begin position="14"/>
        <end position="56"/>
    </location>
</feature>
<dbReference type="GO" id="GO:0005789">
    <property type="term" value="C:endoplasmic reticulum membrane"/>
    <property type="evidence" value="ECO:0007669"/>
    <property type="project" value="TreeGrafter"/>
</dbReference>
<evidence type="ECO:0000256" key="5">
    <source>
        <dbReference type="PROSITE-ProRule" id="PRU00134"/>
    </source>
</evidence>
<dbReference type="PROSITE" id="PS01360">
    <property type="entry name" value="ZF_MYND_1"/>
    <property type="match status" value="1"/>
</dbReference>
<dbReference type="GO" id="GO:0036503">
    <property type="term" value="P:ERAD pathway"/>
    <property type="evidence" value="ECO:0007669"/>
    <property type="project" value="TreeGrafter"/>
</dbReference>
<dbReference type="Pfam" id="PF01753">
    <property type="entry name" value="zf-MYND"/>
    <property type="match status" value="1"/>
</dbReference>
<keyword evidence="8" id="KW-1185">Reference proteome</keyword>
<dbReference type="PANTHER" id="PTHR11102:SF147">
    <property type="entry name" value="SEL1L ADAPTOR SUBUNIT OF ERAD E3 UBIQUITIN LIGASE"/>
    <property type="match status" value="1"/>
</dbReference>
<protein>
    <recommendedName>
        <fullName evidence="6">MYND-type domain-containing protein</fullName>
    </recommendedName>
</protein>
<comment type="similarity">
    <text evidence="4">Belongs to the sel-1 family.</text>
</comment>
<dbReference type="EMBL" id="AGNL01047612">
    <property type="protein sequence ID" value="EJK46658.1"/>
    <property type="molecule type" value="Genomic_DNA"/>
</dbReference>
<dbReference type="SUPFAM" id="SSF144232">
    <property type="entry name" value="HIT/MYND zinc finger-like"/>
    <property type="match status" value="1"/>
</dbReference>
<proteinExistence type="inferred from homology"/>
<organism evidence="7 8">
    <name type="scientific">Thalassiosira oceanica</name>
    <name type="common">Marine diatom</name>
    <dbReference type="NCBI Taxonomy" id="159749"/>
    <lineage>
        <taxon>Eukaryota</taxon>
        <taxon>Sar</taxon>
        <taxon>Stramenopiles</taxon>
        <taxon>Ochrophyta</taxon>
        <taxon>Bacillariophyta</taxon>
        <taxon>Coscinodiscophyceae</taxon>
        <taxon>Thalassiosirophycidae</taxon>
        <taxon>Thalassiosirales</taxon>
        <taxon>Thalassiosiraceae</taxon>
        <taxon>Thalassiosira</taxon>
    </lineage>
</organism>
<dbReference type="InterPro" id="IPR011990">
    <property type="entry name" value="TPR-like_helical_dom_sf"/>
</dbReference>
<dbReference type="AlphaFoldDB" id="K0R256"/>
<name>K0R256_THAOC</name>
<dbReference type="PANTHER" id="PTHR11102">
    <property type="entry name" value="SEL-1-LIKE PROTEIN"/>
    <property type="match status" value="1"/>
</dbReference>
<accession>K0R256</accession>
<reference evidence="7 8" key="1">
    <citation type="journal article" date="2012" name="Genome Biol.">
        <title>Genome and low-iron response of an oceanic diatom adapted to chronic iron limitation.</title>
        <authorList>
            <person name="Lommer M."/>
            <person name="Specht M."/>
            <person name="Roy A.S."/>
            <person name="Kraemer L."/>
            <person name="Andreson R."/>
            <person name="Gutowska M.A."/>
            <person name="Wolf J."/>
            <person name="Bergner S.V."/>
            <person name="Schilhabel M.B."/>
            <person name="Klostermeier U.C."/>
            <person name="Beiko R.G."/>
            <person name="Rosenstiel P."/>
            <person name="Hippler M."/>
            <person name="Laroche J."/>
        </authorList>
    </citation>
    <scope>NUCLEOTIDE SEQUENCE [LARGE SCALE GENOMIC DNA]</scope>
    <source>
        <strain evidence="7 8">CCMP1005</strain>
    </source>
</reference>
<dbReference type="PROSITE" id="PS50865">
    <property type="entry name" value="ZF_MYND_2"/>
    <property type="match status" value="1"/>
</dbReference>
<keyword evidence="2 5" id="KW-0863">Zinc-finger</keyword>
<dbReference type="SUPFAM" id="SSF81901">
    <property type="entry name" value="HCP-like"/>
    <property type="match status" value="1"/>
</dbReference>
<evidence type="ECO:0000313" key="7">
    <source>
        <dbReference type="EMBL" id="EJK46658.1"/>
    </source>
</evidence>
<evidence type="ECO:0000259" key="6">
    <source>
        <dbReference type="PROSITE" id="PS50865"/>
    </source>
</evidence>